<keyword evidence="2" id="KW-1185">Reference proteome</keyword>
<gene>
    <name evidence="1" type="ORF">RHMOL_Rhmol04G0103100</name>
</gene>
<protein>
    <submittedName>
        <fullName evidence="1">Uncharacterized protein</fullName>
    </submittedName>
</protein>
<accession>A0ACC0P045</accession>
<organism evidence="1 2">
    <name type="scientific">Rhododendron molle</name>
    <name type="common">Chinese azalea</name>
    <name type="synonym">Azalea mollis</name>
    <dbReference type="NCBI Taxonomy" id="49168"/>
    <lineage>
        <taxon>Eukaryota</taxon>
        <taxon>Viridiplantae</taxon>
        <taxon>Streptophyta</taxon>
        <taxon>Embryophyta</taxon>
        <taxon>Tracheophyta</taxon>
        <taxon>Spermatophyta</taxon>
        <taxon>Magnoliopsida</taxon>
        <taxon>eudicotyledons</taxon>
        <taxon>Gunneridae</taxon>
        <taxon>Pentapetalae</taxon>
        <taxon>asterids</taxon>
        <taxon>Ericales</taxon>
        <taxon>Ericaceae</taxon>
        <taxon>Ericoideae</taxon>
        <taxon>Rhodoreae</taxon>
        <taxon>Rhododendron</taxon>
    </lineage>
</organism>
<evidence type="ECO:0000313" key="2">
    <source>
        <dbReference type="Proteomes" id="UP001062846"/>
    </source>
</evidence>
<evidence type="ECO:0000313" key="1">
    <source>
        <dbReference type="EMBL" id="KAI8558544.1"/>
    </source>
</evidence>
<dbReference type="Proteomes" id="UP001062846">
    <property type="component" value="Chromosome 4"/>
</dbReference>
<proteinExistence type="predicted"/>
<comment type="caution">
    <text evidence="1">The sequence shown here is derived from an EMBL/GenBank/DDBJ whole genome shotgun (WGS) entry which is preliminary data.</text>
</comment>
<reference evidence="1" key="1">
    <citation type="submission" date="2022-02" db="EMBL/GenBank/DDBJ databases">
        <title>Plant Genome Project.</title>
        <authorList>
            <person name="Zhang R.-G."/>
        </authorList>
    </citation>
    <scope>NUCLEOTIDE SEQUENCE</scope>
    <source>
        <strain evidence="1">AT1</strain>
    </source>
</reference>
<sequence>MMVRSSKVHGEKSNDTDYLEGKDWISNLPDAILCHILSLMPTKNAVRTRILSTRWKSLWASVPIIDLRNYRKDDGPGSFMDFVDRVLLLHNSPNLTKFLLHSGCGDENPYRLNSWISTAIKRHVQELVLSITSETIFELPRHLFTSIDLVVLKLSYGFSWSALTVSLPRLKVLRLWFLDFLDDAPSLETLELEDELSSVFEVDELPALVKANFSVWFHGDDYEGSDCHCNAVVRMLAKASNVQHLWLDDTTLKDRKCCDMCLWGGAPVNVPICLSLSLEKLEFRGFSGCNKEMKLVQYLLENAMVLKKLTLYSWSRNKKIKTDLQKYKRGSSTCQIEFRHQFSVEWL</sequence>
<dbReference type="EMBL" id="CM046391">
    <property type="protein sequence ID" value="KAI8558544.1"/>
    <property type="molecule type" value="Genomic_DNA"/>
</dbReference>
<name>A0ACC0P045_RHOML</name>